<name>A0AAN6LPD9_9PLEO</name>
<feature type="compositionally biased region" description="Acidic residues" evidence="1">
    <location>
        <begin position="242"/>
        <end position="251"/>
    </location>
</feature>
<gene>
    <name evidence="2" type="ORF">GRF29_161g90390</name>
</gene>
<feature type="non-terminal residue" evidence="2">
    <location>
        <position position="1"/>
    </location>
</feature>
<feature type="compositionally biased region" description="Pro residues" evidence="1">
    <location>
        <begin position="162"/>
        <end position="178"/>
    </location>
</feature>
<sequence>TSHTFPPIEHLPLTSSSIIHSFSQNFQNEGPHHPRAPRGLHLCPNNISRLRNPLSKSAHDPHLDLLQHGNSRLLDAQGTPSARPRFLRHEDHDQLAVHVHLHAEHDLPGEHVLLAANGGGNAKCDDGNERGDGDADGDGDEHEDARGGYGVAGIPPAGSPSAAPPSPLPLPLPFPLPASPRHASAASPTPPPPPLPSSPATTNPSLSKSAGLRIPRQGNASPSNARGGCNERAGGDGRGGCDDDGDDDGDDGGGGADADVSCGLWTG</sequence>
<comment type="caution">
    <text evidence="2">The sequence shown here is derived from an EMBL/GenBank/DDBJ whole genome shotgun (WGS) entry which is preliminary data.</text>
</comment>
<protein>
    <submittedName>
        <fullName evidence="2">Uncharacterized protein</fullName>
    </submittedName>
</protein>
<reference evidence="2 3" key="1">
    <citation type="submission" date="2021-02" db="EMBL/GenBank/DDBJ databases">
        <title>Genome assembly of Pseudopithomyces chartarum.</title>
        <authorList>
            <person name="Jauregui R."/>
            <person name="Singh J."/>
            <person name="Voisey C."/>
        </authorList>
    </citation>
    <scope>NUCLEOTIDE SEQUENCE [LARGE SCALE GENOMIC DNA]</scope>
    <source>
        <strain evidence="2 3">AGR01</strain>
    </source>
</reference>
<organism evidence="2 3">
    <name type="scientific">Pseudopithomyces chartarum</name>
    <dbReference type="NCBI Taxonomy" id="1892770"/>
    <lineage>
        <taxon>Eukaryota</taxon>
        <taxon>Fungi</taxon>
        <taxon>Dikarya</taxon>
        <taxon>Ascomycota</taxon>
        <taxon>Pezizomycotina</taxon>
        <taxon>Dothideomycetes</taxon>
        <taxon>Pleosporomycetidae</taxon>
        <taxon>Pleosporales</taxon>
        <taxon>Massarineae</taxon>
        <taxon>Didymosphaeriaceae</taxon>
        <taxon>Pseudopithomyces</taxon>
    </lineage>
</organism>
<evidence type="ECO:0000313" key="3">
    <source>
        <dbReference type="Proteomes" id="UP001280581"/>
    </source>
</evidence>
<dbReference type="Proteomes" id="UP001280581">
    <property type="component" value="Unassembled WGS sequence"/>
</dbReference>
<dbReference type="EMBL" id="WVTA01000014">
    <property type="protein sequence ID" value="KAK3202089.1"/>
    <property type="molecule type" value="Genomic_DNA"/>
</dbReference>
<accession>A0AAN6LPD9</accession>
<keyword evidence="3" id="KW-1185">Reference proteome</keyword>
<evidence type="ECO:0000256" key="1">
    <source>
        <dbReference type="SAM" id="MobiDB-lite"/>
    </source>
</evidence>
<feature type="compositionally biased region" description="Basic and acidic residues" evidence="1">
    <location>
        <begin position="123"/>
        <end position="133"/>
    </location>
</feature>
<evidence type="ECO:0000313" key="2">
    <source>
        <dbReference type="EMBL" id="KAK3202089.1"/>
    </source>
</evidence>
<feature type="compositionally biased region" description="Pro residues" evidence="1">
    <location>
        <begin position="188"/>
        <end position="197"/>
    </location>
</feature>
<dbReference type="AlphaFoldDB" id="A0AAN6LPD9"/>
<proteinExistence type="predicted"/>
<feature type="region of interest" description="Disordered" evidence="1">
    <location>
        <begin position="118"/>
        <end position="267"/>
    </location>
</feature>
<feature type="compositionally biased region" description="Low complexity" evidence="1">
    <location>
        <begin position="198"/>
        <end position="207"/>
    </location>
</feature>